<feature type="coiled-coil region" evidence="1">
    <location>
        <begin position="106"/>
        <end position="133"/>
    </location>
</feature>
<dbReference type="EMBL" id="MN208363">
    <property type="protein sequence ID" value="QHB21552.1"/>
    <property type="molecule type" value="mRNA"/>
</dbReference>
<reference evidence="3" key="1">
    <citation type="journal article" date="2019" name="Toxins">
        <title>Missiles of mass disruption: composition and glandular origin of venom used as a projectile defensive weapon by the assassin bug Platymeris rhadamanthus.</title>
        <authorList>
            <person name="Walker A.A."/>
            <person name="Robinson S.D."/>
            <person name="Undheim E.A.B."/>
            <person name="Jin J."/>
            <person name="Han X."/>
            <person name="Fry B.G."/>
            <person name="Vetter I."/>
            <person name="King G.F."/>
        </authorList>
    </citation>
    <scope>NUCLEOTIDE SEQUENCE</scope>
    <source>
        <tissue evidence="3">Venom glands</tissue>
    </source>
</reference>
<feature type="chain" id="PRO_5025522988" evidence="2">
    <location>
        <begin position="20"/>
        <end position="149"/>
    </location>
</feature>
<proteinExistence type="evidence at transcript level"/>
<name>A0A6B9L3P6_PLARH</name>
<feature type="signal peptide" evidence="2">
    <location>
        <begin position="1"/>
        <end position="19"/>
    </location>
</feature>
<keyword evidence="2" id="KW-0732">Signal</keyword>
<evidence type="ECO:0000313" key="3">
    <source>
        <dbReference type="EMBL" id="QHB21552.1"/>
    </source>
</evidence>
<dbReference type="AlphaFoldDB" id="A0A6B9L3P6"/>
<accession>A0A6B9L3P6</accession>
<evidence type="ECO:0000256" key="1">
    <source>
        <dbReference type="SAM" id="Coils"/>
    </source>
</evidence>
<protein>
    <submittedName>
        <fullName evidence="3">Venom redulysin-related 3</fullName>
    </submittedName>
</protein>
<sequence>MSKIWLLLVLVAAFQFVQSYPAEYDPDDGYNSDEINDDYLNDEQEKTWTTLKIAVNKLLSRYRKLSKEDFRKILKILYEKLCNKQEDFEEEEYESDEAESIRDKIIQTIKELIKKIKKQAGEKKEKLMQAAVESRAKVCALLSKGLQLA</sequence>
<keyword evidence="1" id="KW-0175">Coiled coil</keyword>
<evidence type="ECO:0000256" key="2">
    <source>
        <dbReference type="SAM" id="SignalP"/>
    </source>
</evidence>
<organism evidence="3">
    <name type="scientific">Platymeris rhadamanthus</name>
    <name type="common">Red spot assassin bug</name>
    <dbReference type="NCBI Taxonomy" id="1134088"/>
    <lineage>
        <taxon>Eukaryota</taxon>
        <taxon>Metazoa</taxon>
        <taxon>Ecdysozoa</taxon>
        <taxon>Arthropoda</taxon>
        <taxon>Hexapoda</taxon>
        <taxon>Insecta</taxon>
        <taxon>Pterygota</taxon>
        <taxon>Neoptera</taxon>
        <taxon>Paraneoptera</taxon>
        <taxon>Hemiptera</taxon>
        <taxon>Heteroptera</taxon>
        <taxon>Panheteroptera</taxon>
        <taxon>Cimicomorpha</taxon>
        <taxon>Reduviidae</taxon>
        <taxon>Platymeris</taxon>
    </lineage>
</organism>